<dbReference type="Proteomes" id="UP000320762">
    <property type="component" value="Unassembled WGS sequence"/>
</dbReference>
<proteinExistence type="predicted"/>
<organism evidence="2 3">
    <name type="scientific">Schizophyllum amplum</name>
    <dbReference type="NCBI Taxonomy" id="97359"/>
    <lineage>
        <taxon>Eukaryota</taxon>
        <taxon>Fungi</taxon>
        <taxon>Dikarya</taxon>
        <taxon>Basidiomycota</taxon>
        <taxon>Agaricomycotina</taxon>
        <taxon>Agaricomycetes</taxon>
        <taxon>Agaricomycetidae</taxon>
        <taxon>Agaricales</taxon>
        <taxon>Schizophyllaceae</taxon>
        <taxon>Schizophyllum</taxon>
    </lineage>
</organism>
<feature type="compositionally biased region" description="Low complexity" evidence="1">
    <location>
        <begin position="86"/>
        <end position="95"/>
    </location>
</feature>
<name>A0A550C3R4_9AGAR</name>
<dbReference type="AlphaFoldDB" id="A0A550C3R4"/>
<evidence type="ECO:0000256" key="1">
    <source>
        <dbReference type="SAM" id="MobiDB-lite"/>
    </source>
</evidence>
<evidence type="ECO:0000313" key="3">
    <source>
        <dbReference type="Proteomes" id="UP000320762"/>
    </source>
</evidence>
<gene>
    <name evidence="2" type="ORF">BD626DRAFT_572722</name>
</gene>
<reference evidence="2 3" key="1">
    <citation type="journal article" date="2019" name="New Phytol.">
        <title>Comparative genomics reveals unique wood-decay strategies and fruiting body development in the Schizophyllaceae.</title>
        <authorList>
            <person name="Almasi E."/>
            <person name="Sahu N."/>
            <person name="Krizsan K."/>
            <person name="Balint B."/>
            <person name="Kovacs G.M."/>
            <person name="Kiss B."/>
            <person name="Cseklye J."/>
            <person name="Drula E."/>
            <person name="Henrissat B."/>
            <person name="Nagy I."/>
            <person name="Chovatia M."/>
            <person name="Adam C."/>
            <person name="LaButti K."/>
            <person name="Lipzen A."/>
            <person name="Riley R."/>
            <person name="Grigoriev I.V."/>
            <person name="Nagy L.G."/>
        </authorList>
    </citation>
    <scope>NUCLEOTIDE SEQUENCE [LARGE SCALE GENOMIC DNA]</scope>
    <source>
        <strain evidence="2 3">NL-1724</strain>
    </source>
</reference>
<dbReference type="EMBL" id="VDMD01000028">
    <property type="protein sequence ID" value="TRM59441.1"/>
    <property type="molecule type" value="Genomic_DNA"/>
</dbReference>
<feature type="region of interest" description="Disordered" evidence="1">
    <location>
        <begin position="81"/>
        <end position="163"/>
    </location>
</feature>
<feature type="compositionally biased region" description="Pro residues" evidence="1">
    <location>
        <begin position="119"/>
        <end position="143"/>
    </location>
</feature>
<accession>A0A550C3R4</accession>
<comment type="caution">
    <text evidence="2">The sequence shown here is derived from an EMBL/GenBank/DDBJ whole genome shotgun (WGS) entry which is preliminary data.</text>
</comment>
<evidence type="ECO:0000313" key="2">
    <source>
        <dbReference type="EMBL" id="TRM59441.1"/>
    </source>
</evidence>
<sequence length="163" mass="17790">MYRCTCKLVLRVRRRLHPFSKSRYERHGAFAVVADERDRGDVHHRCAHARRNRGRGRGDGCGCGGIVEPQRQHKLPTWSTMHEAPTTSHTTSMTSPGCQHRRLVQTAVKGSRSRTGNFSPPPSSPPPPPATSSPSTPSSPPSPSSISHGEALVINGAGSEKRR</sequence>
<protein>
    <submittedName>
        <fullName evidence="2">Uncharacterized protein</fullName>
    </submittedName>
</protein>
<keyword evidence="3" id="KW-1185">Reference proteome</keyword>